<evidence type="ECO:0000313" key="1">
    <source>
        <dbReference type="EMBL" id="OHA04241.1"/>
    </source>
</evidence>
<dbReference type="AlphaFoldDB" id="A0A1G2L0F9"/>
<reference evidence="1 2" key="1">
    <citation type="journal article" date="2016" name="Nat. Commun.">
        <title>Thousands of microbial genomes shed light on interconnected biogeochemical processes in an aquifer system.</title>
        <authorList>
            <person name="Anantharaman K."/>
            <person name="Brown C.T."/>
            <person name="Hug L.A."/>
            <person name="Sharon I."/>
            <person name="Castelle C.J."/>
            <person name="Probst A.J."/>
            <person name="Thomas B.C."/>
            <person name="Singh A."/>
            <person name="Wilkins M.J."/>
            <person name="Karaoz U."/>
            <person name="Brodie E.L."/>
            <person name="Williams K.H."/>
            <person name="Hubbard S.S."/>
            <person name="Banfield J.F."/>
        </authorList>
    </citation>
    <scope>NUCLEOTIDE SEQUENCE [LARGE SCALE GENOMIC DNA]</scope>
</reference>
<organism evidence="1 2">
    <name type="scientific">Candidatus Sungbacteria bacterium RIFCSPHIGHO2_02_FULL_52_23</name>
    <dbReference type="NCBI Taxonomy" id="1802274"/>
    <lineage>
        <taxon>Bacteria</taxon>
        <taxon>Candidatus Sungiibacteriota</taxon>
    </lineage>
</organism>
<evidence type="ECO:0000313" key="2">
    <source>
        <dbReference type="Proteomes" id="UP000178510"/>
    </source>
</evidence>
<gene>
    <name evidence="1" type="ORF">A3J58_01075</name>
</gene>
<accession>A0A1G2L0F9</accession>
<protein>
    <submittedName>
        <fullName evidence="1">Uncharacterized protein</fullName>
    </submittedName>
</protein>
<dbReference type="STRING" id="1802274.A3J58_01075"/>
<name>A0A1G2L0F9_9BACT</name>
<dbReference type="Proteomes" id="UP000178510">
    <property type="component" value="Unassembled WGS sequence"/>
</dbReference>
<sequence>MDKVKNQIRPIYGELRGYLSVAPERENIYNETATNLSRQVNSTIDELNLVSDKNYDKFKVHTNHQQLNGSYRTVLQSLDYRTKLSGLISKLQGEFFSDEQTLPTGPSTVIHTTQNQSQNQQQSVVVDLAMLVAEKRVAYPSGTPERNFLDKLGEALKASKGIQEILQSIFSIATSTGIGFEALKKIFGF</sequence>
<proteinExistence type="predicted"/>
<dbReference type="EMBL" id="MHQM01000007">
    <property type="protein sequence ID" value="OHA04241.1"/>
    <property type="molecule type" value="Genomic_DNA"/>
</dbReference>
<comment type="caution">
    <text evidence="1">The sequence shown here is derived from an EMBL/GenBank/DDBJ whole genome shotgun (WGS) entry which is preliminary data.</text>
</comment>